<reference evidence="5 6" key="1">
    <citation type="journal article" date="2018" name="Plant J.">
        <title>Genome sequences of Chlorella sorokiniana UTEX 1602 and Micractinium conductrix SAG 241.80: implications to maltose excretion by a green alga.</title>
        <authorList>
            <person name="Arriola M.B."/>
            <person name="Velmurugan N."/>
            <person name="Zhang Y."/>
            <person name="Plunkett M.H."/>
            <person name="Hondzo H."/>
            <person name="Barney B.M."/>
        </authorList>
    </citation>
    <scope>NUCLEOTIDE SEQUENCE [LARGE SCALE GENOMIC DNA]</scope>
    <source>
        <strain evidence="6">UTEX 1602</strain>
    </source>
</reference>
<dbReference type="SUPFAM" id="SSF51735">
    <property type="entry name" value="NAD(P)-binding Rossmann-fold domains"/>
    <property type="match status" value="1"/>
</dbReference>
<accession>A0A2P6TBN7</accession>
<dbReference type="STRING" id="3076.A0A2P6TBN7"/>
<dbReference type="GO" id="GO:0051287">
    <property type="term" value="F:NAD binding"/>
    <property type="evidence" value="ECO:0007669"/>
    <property type="project" value="InterPro"/>
</dbReference>
<keyword evidence="2" id="KW-0520">NAD</keyword>
<evidence type="ECO:0000313" key="5">
    <source>
        <dbReference type="EMBL" id="PRW18290.1"/>
    </source>
</evidence>
<dbReference type="Pfam" id="PF01370">
    <property type="entry name" value="Epimerase"/>
    <property type="match status" value="1"/>
</dbReference>
<evidence type="ECO:0000259" key="4">
    <source>
        <dbReference type="Pfam" id="PF01370"/>
    </source>
</evidence>
<dbReference type="Proteomes" id="UP000239899">
    <property type="component" value="Unassembled WGS sequence"/>
</dbReference>
<proteinExistence type="inferred from homology"/>
<evidence type="ECO:0000313" key="6">
    <source>
        <dbReference type="Proteomes" id="UP000239899"/>
    </source>
</evidence>
<dbReference type="Gene3D" id="3.40.50.720">
    <property type="entry name" value="NAD(P)-binding Rossmann-like Domain"/>
    <property type="match status" value="1"/>
</dbReference>
<comment type="caution">
    <text evidence="5">The sequence shown here is derived from an EMBL/GenBank/DDBJ whole genome shotgun (WGS) entry which is preliminary data.</text>
</comment>
<evidence type="ECO:0000256" key="2">
    <source>
        <dbReference type="ARBA" id="ARBA00023027"/>
    </source>
</evidence>
<dbReference type="Gene3D" id="3.90.25.10">
    <property type="entry name" value="UDP-galactose 4-epimerase, domain 1"/>
    <property type="match status" value="1"/>
</dbReference>
<dbReference type="PANTHER" id="PTHR43574">
    <property type="entry name" value="EPIMERASE-RELATED"/>
    <property type="match status" value="1"/>
</dbReference>
<protein>
    <submittedName>
        <fullName evidence="5">GDP-mannose 3,5-epimerase 2</fullName>
    </submittedName>
</protein>
<comment type="similarity">
    <text evidence="1">Belongs to the NAD(P)-dependent epimerase/dehydratase family.</text>
</comment>
<feature type="domain" description="NAD-dependent epimerase/dehydratase" evidence="4">
    <location>
        <begin position="34"/>
        <end position="267"/>
    </location>
</feature>
<dbReference type="InterPro" id="IPR036291">
    <property type="entry name" value="NAD(P)-bd_dom_sf"/>
</dbReference>
<dbReference type="CDD" id="cd05273">
    <property type="entry name" value="GME-like_SDR_e"/>
    <property type="match status" value="1"/>
</dbReference>
<dbReference type="AlphaFoldDB" id="A0A2P6TBN7"/>
<dbReference type="OrthoDB" id="331544at2759"/>
<gene>
    <name evidence="5" type="ORF">C2E21_9286</name>
</gene>
<feature type="region of interest" description="Disordered" evidence="3">
    <location>
        <begin position="371"/>
        <end position="393"/>
    </location>
</feature>
<dbReference type="InterPro" id="IPR001509">
    <property type="entry name" value="Epimerase_deHydtase"/>
</dbReference>
<evidence type="ECO:0000256" key="3">
    <source>
        <dbReference type="SAM" id="MobiDB-lite"/>
    </source>
</evidence>
<evidence type="ECO:0000256" key="1">
    <source>
        <dbReference type="ARBA" id="ARBA00007637"/>
    </source>
</evidence>
<name>A0A2P6TBN7_CHLSO</name>
<organism evidence="5 6">
    <name type="scientific">Chlorella sorokiniana</name>
    <name type="common">Freshwater green alga</name>
    <dbReference type="NCBI Taxonomy" id="3076"/>
    <lineage>
        <taxon>Eukaryota</taxon>
        <taxon>Viridiplantae</taxon>
        <taxon>Chlorophyta</taxon>
        <taxon>core chlorophytes</taxon>
        <taxon>Trebouxiophyceae</taxon>
        <taxon>Chlorellales</taxon>
        <taxon>Chlorellaceae</taxon>
        <taxon>Chlorella clade</taxon>
        <taxon>Chlorella</taxon>
    </lineage>
</organism>
<dbReference type="GO" id="GO:0047918">
    <property type="term" value="F:GDP-mannose 3,5-epimerase activity"/>
    <property type="evidence" value="ECO:0007669"/>
    <property type="project" value="InterPro"/>
</dbReference>
<keyword evidence="6" id="KW-1185">Reference proteome</keyword>
<dbReference type="InterPro" id="IPR033890">
    <property type="entry name" value="GDP-Man_epi"/>
</dbReference>
<dbReference type="EMBL" id="LHPG02000026">
    <property type="protein sequence ID" value="PRW18290.1"/>
    <property type="molecule type" value="Genomic_DNA"/>
</dbReference>
<sequence>MAEAHQRVAEIYQASSKLAKFPFEPYWPEKKLRICITGAGGFIASHLAKRLKSEGHYIVGCDWKRNEHMPEEVFCDEFHLVDLRLFDNCRKVVEGCEHVFNLAADMGGMGFIQSNHSVIMYNNTMISFNMIEAARVAGIKRFFYASSACIYPEYKQLDTEVEGGGLKESDAWPAQPQDAYGLEKLATEELCMHYNKDFGIECRIARFHNIYGPYGTWKGGREKAPAAFCRKALTAVGEVEMWGDGKQTRSFTFIDDCVEGILRITKSDFRQPLNLGSCEMVSMNGMMEMVMGFEGMKKGIKHIPGPEGVRGRNSENKLILEKLGWEPTIKLEDGLRVTYHWIKEQLEREAKEQGKDLSEYARSMVVTTQAPKELGTLRAADGAEGLQDKKAAA</sequence>